<keyword evidence="2" id="KW-1185">Reference proteome</keyword>
<dbReference type="RefSeq" id="WP_154334486.1">
    <property type="nucleotide sequence ID" value="NZ_VTFY01000014.1"/>
</dbReference>
<comment type="caution">
    <text evidence="1">The sequence shown here is derived from an EMBL/GenBank/DDBJ whole genome shotgun (WGS) entry which is preliminary data.</text>
</comment>
<evidence type="ECO:0000313" key="1">
    <source>
        <dbReference type="EMBL" id="MRX83676.1"/>
    </source>
</evidence>
<evidence type="ECO:0000313" key="2">
    <source>
        <dbReference type="Proteomes" id="UP000438093"/>
    </source>
</evidence>
<reference evidence="2" key="1">
    <citation type="submission" date="2019-08" db="EMBL/GenBank/DDBJ databases">
        <title>Arthrobacter sp. nov., isolated from plateau pika and Tibetan wild ass.</title>
        <authorList>
            <person name="Ge Y."/>
        </authorList>
    </citation>
    <scope>NUCLEOTIDE SEQUENCE [LARGE SCALE GENOMIC DNA]</scope>
    <source>
        <strain evidence="2">HF-4214</strain>
    </source>
</reference>
<dbReference type="EMBL" id="VTFY01000014">
    <property type="protein sequence ID" value="MRX83676.1"/>
    <property type="molecule type" value="Genomic_DNA"/>
</dbReference>
<name>A0A6N7RR28_9ACTN</name>
<proteinExistence type="predicted"/>
<dbReference type="AlphaFoldDB" id="A0A6N7RR28"/>
<accession>A0A6N7RR28</accession>
<sequence>MHKNSLVATIATTDKDGITTYLQKSFSTLNPDLYAFRAWLLAHDYKDVCIESTSKYWIPVFNLLEESIRVILTHPKYVRATKGQKTDKKDSE</sequence>
<organism evidence="1 2">
    <name type="scientific">Eggerthella guodeyinii</name>
    <dbReference type="NCBI Taxonomy" id="2690837"/>
    <lineage>
        <taxon>Bacteria</taxon>
        <taxon>Bacillati</taxon>
        <taxon>Actinomycetota</taxon>
        <taxon>Coriobacteriia</taxon>
        <taxon>Eggerthellales</taxon>
        <taxon>Eggerthellaceae</taxon>
        <taxon>Eggerthella</taxon>
    </lineage>
</organism>
<dbReference type="Proteomes" id="UP000438093">
    <property type="component" value="Unassembled WGS sequence"/>
</dbReference>
<gene>
    <name evidence="1" type="ORF">GJG86_14425</name>
</gene>
<protein>
    <submittedName>
        <fullName evidence="1">Uncharacterized protein</fullName>
    </submittedName>
</protein>